<dbReference type="AlphaFoldDB" id="A0A9P8NUZ5"/>
<accession>A0A9P8NUZ5</accession>
<keyword evidence="3" id="KW-1185">Reference proteome</keyword>
<gene>
    <name evidence="2" type="ORF">OGAPHI_007400</name>
</gene>
<dbReference type="Proteomes" id="UP000769157">
    <property type="component" value="Unassembled WGS sequence"/>
</dbReference>
<reference evidence="2" key="1">
    <citation type="journal article" date="2021" name="Open Biol.">
        <title>Shared evolutionary footprints suggest mitochondrial oxidative damage underlies multiple complex I losses in fungi.</title>
        <authorList>
            <person name="Schikora-Tamarit M.A."/>
            <person name="Marcet-Houben M."/>
            <person name="Nosek J."/>
            <person name="Gabaldon T."/>
        </authorList>
    </citation>
    <scope>NUCLEOTIDE SEQUENCE</scope>
    <source>
        <strain evidence="2">CBS6075</strain>
    </source>
</reference>
<reference evidence="2" key="2">
    <citation type="submission" date="2021-01" db="EMBL/GenBank/DDBJ databases">
        <authorList>
            <person name="Schikora-Tamarit M.A."/>
        </authorList>
    </citation>
    <scope>NUCLEOTIDE SEQUENCE</scope>
    <source>
        <strain evidence="2">CBS6075</strain>
    </source>
</reference>
<dbReference type="GeneID" id="70239364"/>
<proteinExistence type="predicted"/>
<organism evidence="2 3">
    <name type="scientific">Ogataea philodendri</name>
    <dbReference type="NCBI Taxonomy" id="1378263"/>
    <lineage>
        <taxon>Eukaryota</taxon>
        <taxon>Fungi</taxon>
        <taxon>Dikarya</taxon>
        <taxon>Ascomycota</taxon>
        <taxon>Saccharomycotina</taxon>
        <taxon>Pichiomycetes</taxon>
        <taxon>Pichiales</taxon>
        <taxon>Pichiaceae</taxon>
        <taxon>Ogataea</taxon>
    </lineage>
</organism>
<comment type="caution">
    <text evidence="2">The sequence shown here is derived from an EMBL/GenBank/DDBJ whole genome shotgun (WGS) entry which is preliminary data.</text>
</comment>
<feature type="region of interest" description="Disordered" evidence="1">
    <location>
        <begin position="150"/>
        <end position="170"/>
    </location>
</feature>
<dbReference type="EMBL" id="JAEUBE010000511">
    <property type="protein sequence ID" value="KAH3660195.1"/>
    <property type="molecule type" value="Genomic_DNA"/>
</dbReference>
<sequence>MSSVVNGWMLKALESTFISSSVGLRTSSQNGGTSDAELLLSAIIEGVGVDVPETLGLRGSVSPGSTFETNGYWKLIRSSVPFAEDCCDRAVDASVIFLNSSSSSSTNCCRTEISGQTLRFPASSRLSTGKQTSSREEALDDLLEDGLDEPYTEFDSSSSSPEPYESELGSSLYGDVGEEDRFKVDSNGFSVLYWTPLKEWFCLRALL</sequence>
<dbReference type="RefSeq" id="XP_046057906.1">
    <property type="nucleotide sequence ID" value="XM_046208792.1"/>
</dbReference>
<evidence type="ECO:0000313" key="2">
    <source>
        <dbReference type="EMBL" id="KAH3660195.1"/>
    </source>
</evidence>
<evidence type="ECO:0000313" key="3">
    <source>
        <dbReference type="Proteomes" id="UP000769157"/>
    </source>
</evidence>
<protein>
    <submittedName>
        <fullName evidence="2">Uncharacterized protein</fullName>
    </submittedName>
</protein>
<evidence type="ECO:0000256" key="1">
    <source>
        <dbReference type="SAM" id="MobiDB-lite"/>
    </source>
</evidence>
<feature type="compositionally biased region" description="Low complexity" evidence="1">
    <location>
        <begin position="156"/>
        <end position="170"/>
    </location>
</feature>
<name>A0A9P8NUZ5_9ASCO</name>